<proteinExistence type="predicted"/>
<dbReference type="OrthoDB" id="9923214at2"/>
<organism evidence="1 2">
    <name type="scientific">Kineococcus rhizosphaerae</name>
    <dbReference type="NCBI Taxonomy" id="559628"/>
    <lineage>
        <taxon>Bacteria</taxon>
        <taxon>Bacillati</taxon>
        <taxon>Actinomycetota</taxon>
        <taxon>Actinomycetes</taxon>
        <taxon>Kineosporiales</taxon>
        <taxon>Kineosporiaceae</taxon>
        <taxon>Kineococcus</taxon>
    </lineage>
</organism>
<dbReference type="EMBL" id="PVZF01000009">
    <property type="protein sequence ID" value="PRY13044.1"/>
    <property type="molecule type" value="Genomic_DNA"/>
</dbReference>
<protein>
    <submittedName>
        <fullName evidence="1">Uncharacterized protein</fullName>
    </submittedName>
</protein>
<evidence type="ECO:0000313" key="2">
    <source>
        <dbReference type="Proteomes" id="UP000238083"/>
    </source>
</evidence>
<gene>
    <name evidence="1" type="ORF">CLV37_109235</name>
</gene>
<sequence length="97" mass="10866">MRCGPVETLGVQQQTDAVASWWRQLAPALREDLLTLGPAEFLPEHLVRDLRAFAVDVPDVAVALTLGRNTYAVYAQPPVLQEFLRAARVWGQGWREP</sequence>
<reference evidence="1 2" key="1">
    <citation type="submission" date="2018-03" db="EMBL/GenBank/DDBJ databases">
        <title>Genomic Encyclopedia of Archaeal and Bacterial Type Strains, Phase II (KMG-II): from individual species to whole genera.</title>
        <authorList>
            <person name="Goeker M."/>
        </authorList>
    </citation>
    <scope>NUCLEOTIDE SEQUENCE [LARGE SCALE GENOMIC DNA]</scope>
    <source>
        <strain evidence="1 2">DSM 19711</strain>
    </source>
</reference>
<evidence type="ECO:0000313" key="1">
    <source>
        <dbReference type="EMBL" id="PRY13044.1"/>
    </source>
</evidence>
<dbReference type="Proteomes" id="UP000238083">
    <property type="component" value="Unassembled WGS sequence"/>
</dbReference>
<keyword evidence="2" id="KW-1185">Reference proteome</keyword>
<dbReference type="AlphaFoldDB" id="A0A2T0R146"/>
<comment type="caution">
    <text evidence="1">The sequence shown here is derived from an EMBL/GenBank/DDBJ whole genome shotgun (WGS) entry which is preliminary data.</text>
</comment>
<accession>A0A2T0R146</accession>
<name>A0A2T0R146_9ACTN</name>